<feature type="compositionally biased region" description="Basic and acidic residues" evidence="4">
    <location>
        <begin position="470"/>
        <end position="485"/>
    </location>
</feature>
<dbReference type="Gene3D" id="2.60.40.10">
    <property type="entry name" value="Immunoglobulins"/>
    <property type="match status" value="1"/>
</dbReference>
<dbReference type="EMBL" id="FOFG01000012">
    <property type="protein sequence ID" value="SER15728.1"/>
    <property type="molecule type" value="Genomic_DNA"/>
</dbReference>
<dbReference type="InterPro" id="IPR004193">
    <property type="entry name" value="Glyco_hydro_13_N"/>
</dbReference>
<protein>
    <submittedName>
        <fullName evidence="6">Glycogen operon protein</fullName>
    </submittedName>
</protein>
<dbReference type="InterPro" id="IPR013783">
    <property type="entry name" value="Ig-like_fold"/>
</dbReference>
<evidence type="ECO:0000256" key="2">
    <source>
        <dbReference type="ARBA" id="ARBA00022801"/>
    </source>
</evidence>
<dbReference type="GO" id="GO:0004135">
    <property type="term" value="F:amylo-alpha-1,6-glucosidase activity"/>
    <property type="evidence" value="ECO:0007669"/>
    <property type="project" value="InterPro"/>
</dbReference>
<dbReference type="SUPFAM" id="SSF51445">
    <property type="entry name" value="(Trans)glycosidases"/>
    <property type="match status" value="1"/>
</dbReference>
<evidence type="ECO:0000313" key="6">
    <source>
        <dbReference type="EMBL" id="SER15728.1"/>
    </source>
</evidence>
<dbReference type="InterPro" id="IPR044505">
    <property type="entry name" value="GlgX_Isoamylase_N_E_set"/>
</dbReference>
<keyword evidence="3" id="KW-0326">Glycosidase</keyword>
<dbReference type="InterPro" id="IPR013780">
    <property type="entry name" value="Glyco_hydro_b"/>
</dbReference>
<dbReference type="SUPFAM" id="SSF81296">
    <property type="entry name" value="E set domains"/>
    <property type="match status" value="1"/>
</dbReference>
<dbReference type="GO" id="GO:0005980">
    <property type="term" value="P:glycogen catabolic process"/>
    <property type="evidence" value="ECO:0007669"/>
    <property type="project" value="InterPro"/>
</dbReference>
<dbReference type="InterPro" id="IPR014756">
    <property type="entry name" value="Ig_E-set"/>
</dbReference>
<dbReference type="PANTHER" id="PTHR43002">
    <property type="entry name" value="GLYCOGEN DEBRANCHING ENZYME"/>
    <property type="match status" value="1"/>
</dbReference>
<dbReference type="Pfam" id="PF00128">
    <property type="entry name" value="Alpha-amylase"/>
    <property type="match status" value="1"/>
</dbReference>
<proteinExistence type="inferred from homology"/>
<evidence type="ECO:0000259" key="5">
    <source>
        <dbReference type="SMART" id="SM00642"/>
    </source>
</evidence>
<dbReference type="InterPro" id="IPR017853">
    <property type="entry name" value="GH"/>
</dbReference>
<dbReference type="AlphaFoldDB" id="A0A1H9LWJ8"/>
<gene>
    <name evidence="6" type="ORF">SAMN05216548_11244</name>
</gene>
<dbReference type="Proteomes" id="UP000199647">
    <property type="component" value="Unassembled WGS sequence"/>
</dbReference>
<feature type="region of interest" description="Disordered" evidence="4">
    <location>
        <begin position="702"/>
        <end position="721"/>
    </location>
</feature>
<feature type="region of interest" description="Disordered" evidence="4">
    <location>
        <begin position="470"/>
        <end position="489"/>
    </location>
</feature>
<dbReference type="Gene3D" id="3.20.20.80">
    <property type="entry name" value="Glycosidases"/>
    <property type="match status" value="1"/>
</dbReference>
<reference evidence="6 7" key="1">
    <citation type="submission" date="2016-10" db="EMBL/GenBank/DDBJ databases">
        <authorList>
            <person name="de Groot N.N."/>
        </authorList>
    </citation>
    <scope>NUCLEOTIDE SEQUENCE [LARGE SCALE GENOMIC DNA]</scope>
    <source>
        <strain evidence="6 7">A52C2</strain>
    </source>
</reference>
<dbReference type="InterPro" id="IPR011837">
    <property type="entry name" value="Glycogen_debranch_GlgX"/>
</dbReference>
<evidence type="ECO:0000256" key="3">
    <source>
        <dbReference type="ARBA" id="ARBA00023295"/>
    </source>
</evidence>
<dbReference type="OrthoDB" id="9761875at2"/>
<dbReference type="Gene3D" id="2.60.40.1180">
    <property type="entry name" value="Golgi alpha-mannosidase II"/>
    <property type="match status" value="1"/>
</dbReference>
<dbReference type="SMART" id="SM00642">
    <property type="entry name" value="Aamy"/>
    <property type="match status" value="1"/>
</dbReference>
<dbReference type="NCBIfam" id="TIGR02100">
    <property type="entry name" value="glgX_debranch"/>
    <property type="match status" value="1"/>
</dbReference>
<keyword evidence="7" id="KW-1185">Reference proteome</keyword>
<feature type="domain" description="Glycosyl hydrolase family 13 catalytic" evidence="5">
    <location>
        <begin position="184"/>
        <end position="573"/>
    </location>
</feature>
<evidence type="ECO:0000256" key="1">
    <source>
        <dbReference type="ARBA" id="ARBA00008061"/>
    </source>
</evidence>
<keyword evidence="2" id="KW-0378">Hydrolase</keyword>
<evidence type="ECO:0000256" key="4">
    <source>
        <dbReference type="SAM" id="MobiDB-lite"/>
    </source>
</evidence>
<dbReference type="CDD" id="cd02856">
    <property type="entry name" value="E_set_GDE_Isoamylase_N"/>
    <property type="match status" value="1"/>
</dbReference>
<evidence type="ECO:0000313" key="7">
    <source>
        <dbReference type="Proteomes" id="UP000199647"/>
    </source>
</evidence>
<organism evidence="6 7">
    <name type="scientific">Faunimonas pinastri</name>
    <dbReference type="NCBI Taxonomy" id="1855383"/>
    <lineage>
        <taxon>Bacteria</taxon>
        <taxon>Pseudomonadati</taxon>
        <taxon>Pseudomonadota</taxon>
        <taxon>Alphaproteobacteria</taxon>
        <taxon>Hyphomicrobiales</taxon>
        <taxon>Afifellaceae</taxon>
        <taxon>Faunimonas</taxon>
    </lineage>
</organism>
<comment type="similarity">
    <text evidence="1">Belongs to the glycosyl hydrolase 13 family.</text>
</comment>
<dbReference type="CDD" id="cd11326">
    <property type="entry name" value="AmyAc_Glg_debranch"/>
    <property type="match status" value="1"/>
</dbReference>
<dbReference type="RefSeq" id="WP_092497981.1">
    <property type="nucleotide sequence ID" value="NZ_FOFG01000012.1"/>
</dbReference>
<dbReference type="STRING" id="1855383.SAMN05216548_11244"/>
<dbReference type="SUPFAM" id="SSF51011">
    <property type="entry name" value="Glycosyl hydrolase domain"/>
    <property type="match status" value="1"/>
</dbReference>
<sequence length="721" mass="81505">MAQTRVEPGSPHPLGATWDGSGVNFALFSANADKVELCLFDPAGRREIARVVLPEHTHEVWHGYLPDVRPGQLYGYRVHGPFDPRNGHRFNPNKLLIDPYAKALQGDLRWHDAHFGYRVGSAREDMSLDRRDSAFVMPKCVVIDPAVTWGDDRRPKTSWADTIIYEAHVKGMTAERPDVPERLRGTFAGFADPRNIDHLVKLGVTTVELMPIQAFFDDRFLVEKGLTNYWGYNTIAYFAPSPRYISPGADLHEFKVLVRRLHEAGIEVILDVVYNHTAEGNRMGPTLSFRGIDNANYYLLGQDRRYYYDTTGCGNTLNLRHPRVLQMVMDSLRYWVENCHVDGFRFDLATSLGREYDSFDPSAVFFDAVQQDPVLSHVKMIAEPWDIGPNGYQVGNFPPGWAEWNGRYRDDMRSFWKGDEGMLPAFAAGALGSSGMFERRGRRAWSSVNFYTAHDGFTLKDQFSYNEKHNAGNKEENRDGHDDNRSWNCGVEGQTRNPEILNLRDRMRRNALATLFFSQGTPMLLMGDENGRTQNGNNNAYCQDSDLAWMEWTKISDRDKALMEFTRGLIALRKTRPLLRQSRFLHACPVDDHGTRDVVWLRPDGLEMQDGDWTNPQSRVLGLLLSGADGERLLILVNSHHDAIPFTLPEQGKVTSWQVLTDTATGTILPEEESLEPGAAFTLEARSLVLLESRVDAARQVDEPRRAAGAAGGRDGQDIPV</sequence>
<accession>A0A1H9LWJ8</accession>
<dbReference type="Pfam" id="PF02922">
    <property type="entry name" value="CBM_48"/>
    <property type="match status" value="1"/>
</dbReference>
<name>A0A1H9LWJ8_9HYPH</name>
<dbReference type="InterPro" id="IPR006047">
    <property type="entry name" value="GH13_cat_dom"/>
</dbReference>